<evidence type="ECO:0000313" key="2">
    <source>
        <dbReference type="Proteomes" id="UP000015104"/>
    </source>
</evidence>
<keyword evidence="2" id="KW-1185">Reference proteome</keyword>
<sequence length="28" mass="3193">MSNFKVAILTGIVLIWKDFGLNRELGTR</sequence>
<accession>T1JUC5</accession>
<dbReference type="HOGENOM" id="CLU_3413336_0_0_1"/>
<protein>
    <submittedName>
        <fullName evidence="1">Uncharacterized protein</fullName>
    </submittedName>
</protein>
<dbReference type="EMBL" id="CAEY01000777">
    <property type="status" value="NOT_ANNOTATED_CDS"/>
    <property type="molecule type" value="Genomic_DNA"/>
</dbReference>
<organism evidence="1 2">
    <name type="scientific">Tetranychus urticae</name>
    <name type="common">Two-spotted spider mite</name>
    <dbReference type="NCBI Taxonomy" id="32264"/>
    <lineage>
        <taxon>Eukaryota</taxon>
        <taxon>Metazoa</taxon>
        <taxon>Ecdysozoa</taxon>
        <taxon>Arthropoda</taxon>
        <taxon>Chelicerata</taxon>
        <taxon>Arachnida</taxon>
        <taxon>Acari</taxon>
        <taxon>Acariformes</taxon>
        <taxon>Trombidiformes</taxon>
        <taxon>Prostigmata</taxon>
        <taxon>Eleutherengona</taxon>
        <taxon>Raphignathae</taxon>
        <taxon>Tetranychoidea</taxon>
        <taxon>Tetranychidae</taxon>
        <taxon>Tetranychus</taxon>
    </lineage>
</organism>
<proteinExistence type="predicted"/>
<reference evidence="1" key="2">
    <citation type="submission" date="2015-06" db="UniProtKB">
        <authorList>
            <consortium name="EnsemblMetazoa"/>
        </authorList>
    </citation>
    <scope>IDENTIFICATION</scope>
</reference>
<evidence type="ECO:0000313" key="1">
    <source>
        <dbReference type="EnsemblMetazoa" id="tetur02g00420.1"/>
    </source>
</evidence>
<name>T1JUC5_TETUR</name>
<dbReference type="AlphaFoldDB" id="T1JUC5"/>
<reference evidence="2" key="1">
    <citation type="submission" date="2011-08" db="EMBL/GenBank/DDBJ databases">
        <authorList>
            <person name="Rombauts S."/>
        </authorList>
    </citation>
    <scope>NUCLEOTIDE SEQUENCE</scope>
    <source>
        <strain evidence="2">London</strain>
    </source>
</reference>
<dbReference type="EnsemblMetazoa" id="tetur02g00420.1">
    <property type="protein sequence ID" value="tetur02g00420.1"/>
    <property type="gene ID" value="tetur02g00420"/>
</dbReference>
<dbReference type="Proteomes" id="UP000015104">
    <property type="component" value="Unassembled WGS sequence"/>
</dbReference>